<gene>
    <name evidence="1" type="ORF">B0T19DRAFT_413923</name>
</gene>
<evidence type="ECO:0000313" key="2">
    <source>
        <dbReference type="Proteomes" id="UP001286456"/>
    </source>
</evidence>
<comment type="caution">
    <text evidence="1">The sequence shown here is derived from an EMBL/GenBank/DDBJ whole genome shotgun (WGS) entry which is preliminary data.</text>
</comment>
<evidence type="ECO:0000313" key="1">
    <source>
        <dbReference type="EMBL" id="KAK3331761.1"/>
    </source>
</evidence>
<reference evidence="1" key="2">
    <citation type="submission" date="2023-06" db="EMBL/GenBank/DDBJ databases">
        <authorList>
            <consortium name="Lawrence Berkeley National Laboratory"/>
            <person name="Haridas S."/>
            <person name="Hensen N."/>
            <person name="Bonometti L."/>
            <person name="Westerberg I."/>
            <person name="Brannstrom I.O."/>
            <person name="Guillou S."/>
            <person name="Cros-Aarteil S."/>
            <person name="Calhoun S."/>
            <person name="Kuo A."/>
            <person name="Mondo S."/>
            <person name="Pangilinan J."/>
            <person name="Riley R."/>
            <person name="Labutti K."/>
            <person name="Andreopoulos B."/>
            <person name="Lipzen A."/>
            <person name="Chen C."/>
            <person name="Yanf M."/>
            <person name="Daum C."/>
            <person name="Ng V."/>
            <person name="Clum A."/>
            <person name="Steindorff A."/>
            <person name="Ohm R."/>
            <person name="Martin F."/>
            <person name="Silar P."/>
            <person name="Natvig D."/>
            <person name="Lalanne C."/>
            <person name="Gautier V."/>
            <person name="Ament-Velasquez S.L."/>
            <person name="Kruys A."/>
            <person name="Hutchinson M.I."/>
            <person name="Powell A.J."/>
            <person name="Barry K."/>
            <person name="Miller A.N."/>
            <person name="Grigoriev I.V."/>
            <person name="Debuchy R."/>
            <person name="Gladieux P."/>
            <person name="Thoren M.H."/>
            <person name="Johannesson H."/>
        </authorList>
    </citation>
    <scope>NUCLEOTIDE SEQUENCE</scope>
    <source>
        <strain evidence="1">SMH4131-1</strain>
    </source>
</reference>
<dbReference type="Proteomes" id="UP001286456">
    <property type="component" value="Unassembled WGS sequence"/>
</dbReference>
<organism evidence="1 2">
    <name type="scientific">Cercophora scortea</name>
    <dbReference type="NCBI Taxonomy" id="314031"/>
    <lineage>
        <taxon>Eukaryota</taxon>
        <taxon>Fungi</taxon>
        <taxon>Dikarya</taxon>
        <taxon>Ascomycota</taxon>
        <taxon>Pezizomycotina</taxon>
        <taxon>Sordariomycetes</taxon>
        <taxon>Sordariomycetidae</taxon>
        <taxon>Sordariales</taxon>
        <taxon>Lasiosphaeriaceae</taxon>
        <taxon>Cercophora</taxon>
    </lineage>
</organism>
<keyword evidence="2" id="KW-1185">Reference proteome</keyword>
<protein>
    <submittedName>
        <fullName evidence="1">Uncharacterized protein</fullName>
    </submittedName>
</protein>
<proteinExistence type="predicted"/>
<name>A0AAE0IWC4_9PEZI</name>
<reference evidence="1" key="1">
    <citation type="journal article" date="2023" name="Mol. Phylogenet. Evol.">
        <title>Genome-scale phylogeny and comparative genomics of the fungal order Sordariales.</title>
        <authorList>
            <person name="Hensen N."/>
            <person name="Bonometti L."/>
            <person name="Westerberg I."/>
            <person name="Brannstrom I.O."/>
            <person name="Guillou S."/>
            <person name="Cros-Aarteil S."/>
            <person name="Calhoun S."/>
            <person name="Haridas S."/>
            <person name="Kuo A."/>
            <person name="Mondo S."/>
            <person name="Pangilinan J."/>
            <person name="Riley R."/>
            <person name="LaButti K."/>
            <person name="Andreopoulos B."/>
            <person name="Lipzen A."/>
            <person name="Chen C."/>
            <person name="Yan M."/>
            <person name="Daum C."/>
            <person name="Ng V."/>
            <person name="Clum A."/>
            <person name="Steindorff A."/>
            <person name="Ohm R.A."/>
            <person name="Martin F."/>
            <person name="Silar P."/>
            <person name="Natvig D.O."/>
            <person name="Lalanne C."/>
            <person name="Gautier V."/>
            <person name="Ament-Velasquez S.L."/>
            <person name="Kruys A."/>
            <person name="Hutchinson M.I."/>
            <person name="Powell A.J."/>
            <person name="Barry K."/>
            <person name="Miller A.N."/>
            <person name="Grigoriev I.V."/>
            <person name="Debuchy R."/>
            <person name="Gladieux P."/>
            <person name="Hiltunen Thoren M."/>
            <person name="Johannesson H."/>
        </authorList>
    </citation>
    <scope>NUCLEOTIDE SEQUENCE</scope>
    <source>
        <strain evidence="1">SMH4131-1</strain>
    </source>
</reference>
<sequence>MVYLFFHLSFLSSFFRPPARFAEVFSHHCFHFLIQHYGDGPGSFWFEQDPKPCLSSWQSTWQSCGICEAAQNSMSRSFGAPALDPTTAQYGVRKPAP</sequence>
<dbReference type="AlphaFoldDB" id="A0AAE0IWC4"/>
<dbReference type="EMBL" id="JAUEPO010000002">
    <property type="protein sequence ID" value="KAK3331761.1"/>
    <property type="molecule type" value="Genomic_DNA"/>
</dbReference>
<accession>A0AAE0IWC4</accession>